<dbReference type="Pfam" id="PF00149">
    <property type="entry name" value="Metallophos"/>
    <property type="match status" value="1"/>
</dbReference>
<accession>A0A2T6C7M2</accession>
<dbReference type="AlphaFoldDB" id="A0A2T6C7M2"/>
<dbReference type="EMBL" id="QBKR01000003">
    <property type="protein sequence ID" value="PTX64317.1"/>
    <property type="molecule type" value="Genomic_DNA"/>
</dbReference>
<evidence type="ECO:0000256" key="1">
    <source>
        <dbReference type="ARBA" id="ARBA00022729"/>
    </source>
</evidence>
<comment type="caution">
    <text evidence="5">The sequence shown here is derived from an EMBL/GenBank/DDBJ whole genome shotgun (WGS) entry which is preliminary data.</text>
</comment>
<dbReference type="PROSITE" id="PS00785">
    <property type="entry name" value="5_NUCLEOTIDASE_1"/>
    <property type="match status" value="1"/>
</dbReference>
<dbReference type="PRINTS" id="PR01607">
    <property type="entry name" value="APYRASEFAMLY"/>
</dbReference>
<dbReference type="SUPFAM" id="SSF55816">
    <property type="entry name" value="5'-nucleotidase (syn. UDP-sugar hydrolase), C-terminal domain"/>
    <property type="match status" value="1"/>
</dbReference>
<evidence type="ECO:0000313" key="6">
    <source>
        <dbReference type="Proteomes" id="UP000244240"/>
    </source>
</evidence>
<gene>
    <name evidence="5" type="ORF">C8P63_103101</name>
</gene>
<dbReference type="InterPro" id="IPR004843">
    <property type="entry name" value="Calcineurin-like_PHP"/>
</dbReference>
<proteinExistence type="inferred from homology"/>
<evidence type="ECO:0000313" key="5">
    <source>
        <dbReference type="EMBL" id="PTX64317.1"/>
    </source>
</evidence>
<comment type="similarity">
    <text evidence="2">Belongs to the 5'-nucleotidase family.</text>
</comment>
<reference evidence="5 6" key="1">
    <citation type="submission" date="2018-04" db="EMBL/GenBank/DDBJ databases">
        <title>Genomic Encyclopedia of Archaeal and Bacterial Type Strains, Phase II (KMG-II): from individual species to whole genera.</title>
        <authorList>
            <person name="Goeker M."/>
        </authorList>
    </citation>
    <scope>NUCLEOTIDE SEQUENCE [LARGE SCALE GENOMIC DNA]</scope>
    <source>
        <strain evidence="5 6">DSM 45787</strain>
    </source>
</reference>
<evidence type="ECO:0000259" key="4">
    <source>
        <dbReference type="Pfam" id="PF02872"/>
    </source>
</evidence>
<dbReference type="RefSeq" id="WP_170109466.1">
    <property type="nucleotide sequence ID" value="NZ_QBKR01000003.1"/>
</dbReference>
<dbReference type="PANTHER" id="PTHR11575">
    <property type="entry name" value="5'-NUCLEOTIDASE-RELATED"/>
    <property type="match status" value="1"/>
</dbReference>
<dbReference type="GO" id="GO:0008768">
    <property type="term" value="F:UDP-sugar diphosphatase activity"/>
    <property type="evidence" value="ECO:0007669"/>
    <property type="project" value="TreeGrafter"/>
</dbReference>
<dbReference type="SUPFAM" id="SSF56300">
    <property type="entry name" value="Metallo-dependent phosphatases"/>
    <property type="match status" value="1"/>
</dbReference>
<dbReference type="CDD" id="cd00845">
    <property type="entry name" value="MPP_UshA_N_like"/>
    <property type="match status" value="1"/>
</dbReference>
<keyword evidence="2" id="KW-0547">Nucleotide-binding</keyword>
<dbReference type="InterPro" id="IPR036907">
    <property type="entry name" value="5'-Nucleotdase_C_sf"/>
</dbReference>
<dbReference type="PANTHER" id="PTHR11575:SF23">
    <property type="entry name" value="5-NUCLEOTIDASE FAMILY PROTEIN"/>
    <property type="match status" value="1"/>
</dbReference>
<dbReference type="Proteomes" id="UP000244240">
    <property type="component" value="Unassembled WGS sequence"/>
</dbReference>
<dbReference type="Pfam" id="PF02872">
    <property type="entry name" value="5_nucleotid_C"/>
    <property type="match status" value="1"/>
</dbReference>
<dbReference type="GO" id="GO:0009166">
    <property type="term" value="P:nucleotide catabolic process"/>
    <property type="evidence" value="ECO:0007669"/>
    <property type="project" value="InterPro"/>
</dbReference>
<dbReference type="InterPro" id="IPR008334">
    <property type="entry name" value="5'-Nucleotdase_C"/>
</dbReference>
<dbReference type="Gene3D" id="3.90.780.10">
    <property type="entry name" value="5'-Nucleotidase, C-terminal domain"/>
    <property type="match status" value="1"/>
</dbReference>
<dbReference type="GO" id="GO:0030288">
    <property type="term" value="C:outer membrane-bounded periplasmic space"/>
    <property type="evidence" value="ECO:0007669"/>
    <property type="project" value="TreeGrafter"/>
</dbReference>
<organism evidence="5 6">
    <name type="scientific">Melghirimyces profundicolus</name>
    <dbReference type="NCBI Taxonomy" id="1242148"/>
    <lineage>
        <taxon>Bacteria</taxon>
        <taxon>Bacillati</taxon>
        <taxon>Bacillota</taxon>
        <taxon>Bacilli</taxon>
        <taxon>Bacillales</taxon>
        <taxon>Thermoactinomycetaceae</taxon>
        <taxon>Melghirimyces</taxon>
    </lineage>
</organism>
<keyword evidence="2" id="KW-0378">Hydrolase</keyword>
<dbReference type="InterPro" id="IPR006179">
    <property type="entry name" value="5_nucleotidase/apyrase"/>
</dbReference>
<name>A0A2T6C7M2_9BACL</name>
<protein>
    <submittedName>
        <fullName evidence="5">2',3'-cyclic-nucleotide 2'-phosphodiesterase (5'-nucleotidase family)</fullName>
    </submittedName>
</protein>
<evidence type="ECO:0000259" key="3">
    <source>
        <dbReference type="Pfam" id="PF00149"/>
    </source>
</evidence>
<keyword evidence="1" id="KW-0732">Signal</keyword>
<dbReference type="GO" id="GO:0000166">
    <property type="term" value="F:nucleotide binding"/>
    <property type="evidence" value="ECO:0007669"/>
    <property type="project" value="UniProtKB-KW"/>
</dbReference>
<dbReference type="InterPro" id="IPR006146">
    <property type="entry name" value="5'-Nucleotdase_CS"/>
</dbReference>
<sequence length="481" mass="54105">MNGRNRVHILHTNDLHSHFEAMPHVHTVLKKMAGELEAAGEAVIPVDLGDHMDRVSVETEGTGGMANRAVMEAAGYKMVTLGNNELLTFSKEELHHLYHDAPFEVLATNVTDSDGERPAWIRSRSIRKVGGCRIGFLGVTIPFQNFYRLLGWDVSDPLEVLILEVPRLKKEVDAVVVLSHLGLGNDRRLAEEIPGIDVIMGSHTHHLLEVPERVGDTLIAAAGKFGSHVGHITLEWDSRLKRVARIEARCLETDRAEPDPKVKERIREYRREAEHRLSEPFAKLDRPLPVDWYGESPLGNFLADGLFHWVPDSECALVNSGQLLEGLEAGPVTRGLLHRICPHPINPARIGLEGRQIRKLLEEALDFNHQDREIRGFGFRGKKLGILNLAGIEAEYDPEAPPGRRLGEVRVGSERLQPSRTYRVATIDMFTFGVGYKEFKNGKDLKYYLPEFLRDILALRLRQPGAVKESFRARWHPRGSG</sequence>
<dbReference type="GO" id="GO:0046872">
    <property type="term" value="F:metal ion binding"/>
    <property type="evidence" value="ECO:0007669"/>
    <property type="project" value="InterPro"/>
</dbReference>
<evidence type="ECO:0000256" key="2">
    <source>
        <dbReference type="RuleBase" id="RU362119"/>
    </source>
</evidence>
<feature type="domain" description="5'-Nucleotidase C-terminal" evidence="4">
    <location>
        <begin position="290"/>
        <end position="429"/>
    </location>
</feature>
<dbReference type="GO" id="GO:0008253">
    <property type="term" value="F:5'-nucleotidase activity"/>
    <property type="evidence" value="ECO:0007669"/>
    <property type="project" value="TreeGrafter"/>
</dbReference>
<keyword evidence="6" id="KW-1185">Reference proteome</keyword>
<feature type="domain" description="Calcineurin-like phosphoesterase" evidence="3">
    <location>
        <begin position="8"/>
        <end position="206"/>
    </location>
</feature>
<dbReference type="Gene3D" id="3.60.21.10">
    <property type="match status" value="1"/>
</dbReference>
<dbReference type="InterPro" id="IPR029052">
    <property type="entry name" value="Metallo-depent_PP-like"/>
</dbReference>